<dbReference type="InterPro" id="IPR012338">
    <property type="entry name" value="Beta-lactam/transpept-like"/>
</dbReference>
<evidence type="ECO:0000313" key="21">
    <source>
        <dbReference type="Proteomes" id="UP000295280"/>
    </source>
</evidence>
<dbReference type="GO" id="GO:0009002">
    <property type="term" value="F:serine-type D-Ala-D-Ala carboxypeptidase activity"/>
    <property type="evidence" value="ECO:0007669"/>
    <property type="project" value="UniProtKB-EC"/>
</dbReference>
<dbReference type="InterPro" id="IPR001460">
    <property type="entry name" value="PCN-bd_Tpept"/>
</dbReference>
<dbReference type="GO" id="GO:0008360">
    <property type="term" value="P:regulation of cell shape"/>
    <property type="evidence" value="ECO:0007669"/>
    <property type="project" value="UniProtKB-KW"/>
</dbReference>
<evidence type="ECO:0000256" key="2">
    <source>
        <dbReference type="ARBA" id="ARBA00022645"/>
    </source>
</evidence>
<dbReference type="InterPro" id="IPR001264">
    <property type="entry name" value="Glyco_trans_51"/>
</dbReference>
<dbReference type="EMBL" id="SCWD01000001">
    <property type="protein sequence ID" value="TDM04558.1"/>
    <property type="molecule type" value="Genomic_DNA"/>
</dbReference>
<dbReference type="PANTHER" id="PTHR32282:SF32">
    <property type="entry name" value="PENICILLIN-BINDING PROTEIN 2A"/>
    <property type="match status" value="1"/>
</dbReference>
<evidence type="ECO:0000256" key="14">
    <source>
        <dbReference type="ARBA" id="ARBA00034000"/>
    </source>
</evidence>
<dbReference type="SUPFAM" id="SSF56601">
    <property type="entry name" value="beta-lactamase/transpeptidase-like"/>
    <property type="match status" value="1"/>
</dbReference>
<feature type="region of interest" description="Disordered" evidence="16">
    <location>
        <begin position="787"/>
        <end position="809"/>
    </location>
</feature>
<evidence type="ECO:0000259" key="19">
    <source>
        <dbReference type="Pfam" id="PF00912"/>
    </source>
</evidence>
<evidence type="ECO:0000256" key="6">
    <source>
        <dbReference type="ARBA" id="ARBA00022692"/>
    </source>
</evidence>
<feature type="compositionally biased region" description="Basic and acidic residues" evidence="16">
    <location>
        <begin position="787"/>
        <end position="800"/>
    </location>
</feature>
<proteinExistence type="predicted"/>
<evidence type="ECO:0000259" key="18">
    <source>
        <dbReference type="Pfam" id="PF00905"/>
    </source>
</evidence>
<dbReference type="GO" id="GO:0009252">
    <property type="term" value="P:peptidoglycan biosynthetic process"/>
    <property type="evidence" value="ECO:0007669"/>
    <property type="project" value="UniProtKB-KW"/>
</dbReference>
<dbReference type="InterPro" id="IPR023346">
    <property type="entry name" value="Lysozyme-like_dom_sf"/>
</dbReference>
<name>A0A9Q8CNU0_9STAP</name>
<dbReference type="InterPro" id="IPR050396">
    <property type="entry name" value="Glycosyltr_51/Transpeptidase"/>
</dbReference>
<evidence type="ECO:0000256" key="15">
    <source>
        <dbReference type="ARBA" id="ARBA00049902"/>
    </source>
</evidence>
<keyword evidence="9" id="KW-0573">Peptidoglycan synthesis</keyword>
<keyword evidence="7" id="KW-0378">Hydrolase</keyword>
<evidence type="ECO:0000256" key="16">
    <source>
        <dbReference type="SAM" id="MobiDB-lite"/>
    </source>
</evidence>
<sequence length="809" mass="91140">MSKSHSNSSRRKKQSNNYLTRLKSVQWTPYVIFHSLYKVLANLAIITLISGLLLFTLLGGFGVGYFAALVKDEPVPSEKELKSILYSMNQSSTVYFATGESLGSLNADTQRTVVKFNQVSPHVVDALVSTEDENFYQHNGIVPKAFLRASAQEFLGSASSSGGSTLTQQLVKNQLLSNETSFERKAKEMLLSFRVEKTLTKQQILEAYLNVVSFGRNTNGQNIAGIEAAAEGVFGVKAKDLNIAQSAYLAGMPQNPYTYTPFLITGQVKDDKALQYGFERQKYVLQRMKDEKKITDKEYQEALKFDLKKSFADSVNVPAKEYPFLTKEIEKRAIDILKYELAKKDKLSKQQLDETPILNEKYNAMADEEIRNNGYSIQTTINKPIYDKMNEIKSNDNYYSYARPAEVDGKTVNLQQEVGVVLKENQSGKIIAFVGGRDYEESQNNHVTQTRRSPGSTMKPLVAYAPAIEYGITTPETMLLDRRFKVGEYSPENYARAEFGNVTTRIALMNSFNLSTLRLYSDIQDRRPWEFLEKMHINIPESQQPNLSLPLGATDMTLEDNVNGFSTFANKGKYQESYMIESIKNNKGKVIYKHKAAAEPVFSEATSYIMTDMLRGVLDTGSAYELKGTFQFNQDWAGKTGTAENGTDSLFVAYNPKVTLGIWMGYDKLIPFDEENHYQLKLWRDINNSITAIDPEQMGVNQTFSQPASVQKTKICQITNSPSDSCSKGEPTKDSLVWKNTDLSNKTLDDPKVLGRLGIKLDDKTRSKINPKETIADEYAKLREQNKKTKEQLKAEKEALEAAQQPFAQ</sequence>
<keyword evidence="13" id="KW-0961">Cell wall biogenesis/degradation</keyword>
<dbReference type="SUPFAM" id="SSF53955">
    <property type="entry name" value="Lysozyme-like"/>
    <property type="match status" value="1"/>
</dbReference>
<dbReference type="Pfam" id="PF00905">
    <property type="entry name" value="Transpeptidase"/>
    <property type="match status" value="1"/>
</dbReference>
<dbReference type="Gene3D" id="3.40.710.10">
    <property type="entry name" value="DD-peptidase/beta-lactamase superfamily"/>
    <property type="match status" value="1"/>
</dbReference>
<evidence type="ECO:0000256" key="11">
    <source>
        <dbReference type="ARBA" id="ARBA00023136"/>
    </source>
</evidence>
<keyword evidence="4" id="KW-0328">Glycosyltransferase</keyword>
<dbReference type="Gene3D" id="1.10.3810.10">
    <property type="entry name" value="Biosynthetic peptidoglycan transglycosylase-like"/>
    <property type="match status" value="1"/>
</dbReference>
<evidence type="ECO:0000256" key="13">
    <source>
        <dbReference type="ARBA" id="ARBA00023316"/>
    </source>
</evidence>
<evidence type="ECO:0000313" key="20">
    <source>
        <dbReference type="EMBL" id="TDM04558.1"/>
    </source>
</evidence>
<dbReference type="OrthoDB" id="9766909at2"/>
<evidence type="ECO:0000256" key="7">
    <source>
        <dbReference type="ARBA" id="ARBA00022801"/>
    </source>
</evidence>
<accession>A0A9Q8CNU0</accession>
<feature type="domain" description="Penicillin-binding protein transpeptidase" evidence="18">
    <location>
        <begin position="419"/>
        <end position="657"/>
    </location>
</feature>
<protein>
    <submittedName>
        <fullName evidence="20">Penicillin-binding protein</fullName>
    </submittedName>
</protein>
<comment type="catalytic activity">
    <reaction evidence="15">
        <text>[GlcNAc-(1-&gt;4)-Mur2Ac(oyl-L-Ala-gamma-D-Glu-L-Lys-D-Ala-D-Ala)](n)-di-trans,octa-cis-undecaprenyl diphosphate + beta-D-GlcNAc-(1-&gt;4)-Mur2Ac(oyl-L-Ala-gamma-D-Glu-L-Lys-D-Ala-D-Ala)-di-trans,octa-cis-undecaprenyl diphosphate = [GlcNAc-(1-&gt;4)-Mur2Ac(oyl-L-Ala-gamma-D-Glu-L-Lys-D-Ala-D-Ala)](n+1)-di-trans,octa-cis-undecaprenyl diphosphate + di-trans,octa-cis-undecaprenyl diphosphate + H(+)</text>
        <dbReference type="Rhea" id="RHEA:23708"/>
        <dbReference type="Rhea" id="RHEA-COMP:9602"/>
        <dbReference type="Rhea" id="RHEA-COMP:9603"/>
        <dbReference type="ChEBI" id="CHEBI:15378"/>
        <dbReference type="ChEBI" id="CHEBI:58405"/>
        <dbReference type="ChEBI" id="CHEBI:60033"/>
        <dbReference type="ChEBI" id="CHEBI:78435"/>
        <dbReference type="EC" id="2.4.99.28"/>
    </reaction>
</comment>
<keyword evidence="21" id="KW-1185">Reference proteome</keyword>
<keyword evidence="1" id="KW-1003">Cell membrane</keyword>
<evidence type="ECO:0000256" key="8">
    <source>
        <dbReference type="ARBA" id="ARBA00022960"/>
    </source>
</evidence>
<evidence type="ECO:0000256" key="5">
    <source>
        <dbReference type="ARBA" id="ARBA00022679"/>
    </source>
</evidence>
<evidence type="ECO:0000256" key="9">
    <source>
        <dbReference type="ARBA" id="ARBA00022984"/>
    </source>
</evidence>
<dbReference type="GO" id="GO:0008955">
    <property type="term" value="F:peptidoglycan glycosyltransferase activity"/>
    <property type="evidence" value="ECO:0007669"/>
    <property type="project" value="UniProtKB-EC"/>
</dbReference>
<evidence type="ECO:0000256" key="10">
    <source>
        <dbReference type="ARBA" id="ARBA00022989"/>
    </source>
</evidence>
<dbReference type="Proteomes" id="UP000295280">
    <property type="component" value="Unassembled WGS sequence"/>
</dbReference>
<dbReference type="RefSeq" id="WP_133417416.1">
    <property type="nucleotide sequence ID" value="NZ_SCWD01000001.1"/>
</dbReference>
<feature type="transmembrane region" description="Helical" evidence="17">
    <location>
        <begin position="39"/>
        <end position="67"/>
    </location>
</feature>
<dbReference type="Pfam" id="PF00912">
    <property type="entry name" value="Transgly"/>
    <property type="match status" value="1"/>
</dbReference>
<evidence type="ECO:0000256" key="12">
    <source>
        <dbReference type="ARBA" id="ARBA00023268"/>
    </source>
</evidence>
<dbReference type="GO" id="GO:0030288">
    <property type="term" value="C:outer membrane-bounded periplasmic space"/>
    <property type="evidence" value="ECO:0007669"/>
    <property type="project" value="TreeGrafter"/>
</dbReference>
<keyword evidence="8" id="KW-0133">Cell shape</keyword>
<keyword evidence="12" id="KW-0511">Multifunctional enzyme</keyword>
<dbReference type="GO" id="GO:0071555">
    <property type="term" value="P:cell wall organization"/>
    <property type="evidence" value="ECO:0007669"/>
    <property type="project" value="UniProtKB-KW"/>
</dbReference>
<evidence type="ECO:0000256" key="17">
    <source>
        <dbReference type="SAM" id="Phobius"/>
    </source>
</evidence>
<comment type="caution">
    <text evidence="20">The sequence shown here is derived from an EMBL/GenBank/DDBJ whole genome shotgun (WGS) entry which is preliminary data.</text>
</comment>
<dbReference type="GO" id="GO:0006508">
    <property type="term" value="P:proteolysis"/>
    <property type="evidence" value="ECO:0007669"/>
    <property type="project" value="UniProtKB-KW"/>
</dbReference>
<dbReference type="GO" id="GO:0008658">
    <property type="term" value="F:penicillin binding"/>
    <property type="evidence" value="ECO:0007669"/>
    <property type="project" value="InterPro"/>
</dbReference>
<keyword evidence="5" id="KW-0808">Transferase</keyword>
<reference evidence="20 21" key="1">
    <citation type="submission" date="2019-01" db="EMBL/GenBank/DDBJ databases">
        <title>Draft genome sequences of the type strains of six Macrococcus species.</title>
        <authorList>
            <person name="Mazhar S."/>
            <person name="Altermann E."/>
            <person name="Hill C."/>
            <person name="Mcauliffe O."/>
        </authorList>
    </citation>
    <scope>NUCLEOTIDE SEQUENCE [LARGE SCALE GENOMIC DNA]</scope>
    <source>
        <strain evidence="20 21">ATCC 51828</strain>
    </source>
</reference>
<dbReference type="AlphaFoldDB" id="A0A9Q8CNU0"/>
<evidence type="ECO:0000256" key="3">
    <source>
        <dbReference type="ARBA" id="ARBA00022670"/>
    </source>
</evidence>
<dbReference type="PANTHER" id="PTHR32282">
    <property type="entry name" value="BINDING PROTEIN TRANSPEPTIDASE, PUTATIVE-RELATED"/>
    <property type="match status" value="1"/>
</dbReference>
<keyword evidence="2" id="KW-0121">Carboxypeptidase</keyword>
<dbReference type="Gene3D" id="3.90.1310.40">
    <property type="match status" value="1"/>
</dbReference>
<evidence type="ECO:0000256" key="1">
    <source>
        <dbReference type="ARBA" id="ARBA00022475"/>
    </source>
</evidence>
<keyword evidence="11 17" id="KW-0472">Membrane</keyword>
<feature type="domain" description="Glycosyl transferase family 51" evidence="19">
    <location>
        <begin position="100"/>
        <end position="289"/>
    </location>
</feature>
<keyword evidence="6 17" id="KW-0812">Transmembrane</keyword>
<evidence type="ECO:0000256" key="4">
    <source>
        <dbReference type="ARBA" id="ARBA00022676"/>
    </source>
</evidence>
<gene>
    <name evidence="20" type="ORF">ERX40_05125</name>
</gene>
<keyword evidence="10 17" id="KW-1133">Transmembrane helix</keyword>
<comment type="catalytic activity">
    <reaction evidence="14">
        <text>Preferential cleavage: (Ac)2-L-Lys-D-Ala-|-D-Ala. Also transpeptidation of peptidyl-alanyl moieties that are N-acyl substituents of D-alanine.</text>
        <dbReference type="EC" id="3.4.16.4"/>
    </reaction>
</comment>
<organism evidence="20 21">
    <name type="scientific">Macrococcus carouselicus</name>
    <dbReference type="NCBI Taxonomy" id="69969"/>
    <lineage>
        <taxon>Bacteria</taxon>
        <taxon>Bacillati</taxon>
        <taxon>Bacillota</taxon>
        <taxon>Bacilli</taxon>
        <taxon>Bacillales</taxon>
        <taxon>Staphylococcaceae</taxon>
        <taxon>Macrococcus</taxon>
    </lineage>
</organism>
<dbReference type="InterPro" id="IPR036950">
    <property type="entry name" value="PBP_transglycosylase"/>
</dbReference>
<keyword evidence="3" id="KW-0645">Protease</keyword>